<evidence type="ECO:0000313" key="3">
    <source>
        <dbReference type="EMBL" id="HIH08263.1"/>
    </source>
</evidence>
<evidence type="ECO:0000256" key="1">
    <source>
        <dbReference type="ARBA" id="ARBA00022679"/>
    </source>
</evidence>
<evidence type="ECO:0000313" key="4">
    <source>
        <dbReference type="Proteomes" id="UP000577419"/>
    </source>
</evidence>
<protein>
    <submittedName>
        <fullName evidence="3">Glycosyltransferase family 4 protein</fullName>
    </submittedName>
</protein>
<evidence type="ECO:0000259" key="2">
    <source>
        <dbReference type="Pfam" id="PF00534"/>
    </source>
</evidence>
<proteinExistence type="predicted"/>
<comment type="caution">
    <text evidence="3">The sequence shown here is derived from an EMBL/GenBank/DDBJ whole genome shotgun (WGS) entry which is preliminary data.</text>
</comment>
<dbReference type="Gene3D" id="3.40.50.2000">
    <property type="entry name" value="Glycogen Phosphorylase B"/>
    <property type="match status" value="1"/>
</dbReference>
<dbReference type="GO" id="GO:0016757">
    <property type="term" value="F:glycosyltransferase activity"/>
    <property type="evidence" value="ECO:0007669"/>
    <property type="project" value="InterPro"/>
</dbReference>
<dbReference type="CDD" id="cd03801">
    <property type="entry name" value="GT4_PimA-like"/>
    <property type="match status" value="1"/>
</dbReference>
<dbReference type="Proteomes" id="UP000577419">
    <property type="component" value="Unassembled WGS sequence"/>
</dbReference>
<dbReference type="PANTHER" id="PTHR46401">
    <property type="entry name" value="GLYCOSYLTRANSFERASE WBBK-RELATED"/>
    <property type="match status" value="1"/>
</dbReference>
<dbReference type="EMBL" id="DUFG01000015">
    <property type="protein sequence ID" value="HIH08263.1"/>
    <property type="molecule type" value="Genomic_DNA"/>
</dbReference>
<sequence>MEKEIVFFDEAGTPFNGATIENTPLGGCETAILRVAEGLAAKGFTVTVYNNCLEEGMFNKVEYKNRKRFESEAKNGFGMFVSQRGLSVFQSKFSAEKKFLWLQDNPKGELYSAELKLHLRKVLPEIDSFFVVSKFQKNALVEGFPFAGKKGFFLTRNGVDEKIVSGLKAKEKTPGKFVYSTTPFRGLAVLLKLWPEIKRRIAEAELHIFGGRKVYQMSEGKWQRLYDKAGGMEAVFVHGALPQKELLSELSDASLYLYPNTFEETSCISAMESISLGVPIITSRRGALPETVRKGCGVLIEGDPLKNDYQQKFVEETVGVSENRKKWKEMNQECLKQDFSWKTVVKEWVEFLEK</sequence>
<gene>
    <name evidence="3" type="ORF">HA237_02735</name>
</gene>
<dbReference type="PANTHER" id="PTHR46401:SF2">
    <property type="entry name" value="GLYCOSYLTRANSFERASE WBBK-RELATED"/>
    <property type="match status" value="1"/>
</dbReference>
<dbReference type="Pfam" id="PF00534">
    <property type="entry name" value="Glycos_transf_1"/>
    <property type="match status" value="1"/>
</dbReference>
<reference evidence="4" key="1">
    <citation type="journal article" date="2020" name="bioRxiv">
        <title>A rank-normalized archaeal taxonomy based on genome phylogeny resolves widespread incomplete and uneven classifications.</title>
        <authorList>
            <person name="Rinke C."/>
            <person name="Chuvochina M."/>
            <person name="Mussig A.J."/>
            <person name="Chaumeil P.-A."/>
            <person name="Waite D.W."/>
            <person name="Whitman W.B."/>
            <person name="Parks D.H."/>
            <person name="Hugenholtz P."/>
        </authorList>
    </citation>
    <scope>NUCLEOTIDE SEQUENCE [LARGE SCALE GENOMIC DNA]</scope>
</reference>
<accession>A0A7J4IRX0</accession>
<dbReference type="SUPFAM" id="SSF53756">
    <property type="entry name" value="UDP-Glycosyltransferase/glycogen phosphorylase"/>
    <property type="match status" value="1"/>
</dbReference>
<feature type="domain" description="Glycosyl transferase family 1" evidence="2">
    <location>
        <begin position="183"/>
        <end position="303"/>
    </location>
</feature>
<name>A0A7J4IRX0_9ARCH</name>
<dbReference type="AlphaFoldDB" id="A0A7J4IRX0"/>
<keyword evidence="1 3" id="KW-0808">Transferase</keyword>
<organism evidence="3 4">
    <name type="scientific">Candidatus Iainarchaeum sp</name>
    <dbReference type="NCBI Taxonomy" id="3101447"/>
    <lineage>
        <taxon>Archaea</taxon>
        <taxon>Candidatus Iainarchaeota</taxon>
        <taxon>Candidatus Iainarchaeia</taxon>
        <taxon>Candidatus Iainarchaeales</taxon>
        <taxon>Candidatus Iainarchaeaceae</taxon>
        <taxon>Candidatus Iainarchaeum</taxon>
    </lineage>
</organism>
<dbReference type="InterPro" id="IPR001296">
    <property type="entry name" value="Glyco_trans_1"/>
</dbReference>